<dbReference type="AlphaFoldDB" id="A0A401FPJ5"/>
<evidence type="ECO:0000313" key="1">
    <source>
        <dbReference type="EMBL" id="GAY74315.1"/>
    </source>
</evidence>
<organism evidence="1 2">
    <name type="scientific">Lentilactobacillus kosonis</name>
    <dbReference type="NCBI Taxonomy" id="2810561"/>
    <lineage>
        <taxon>Bacteria</taxon>
        <taxon>Bacillati</taxon>
        <taxon>Bacillota</taxon>
        <taxon>Bacilli</taxon>
        <taxon>Lactobacillales</taxon>
        <taxon>Lactobacillaceae</taxon>
        <taxon>Lentilactobacillus</taxon>
    </lineage>
</organism>
<keyword evidence="2" id="KW-1185">Reference proteome</keyword>
<reference evidence="1 2" key="1">
    <citation type="submission" date="2017-11" db="EMBL/GenBank/DDBJ databases">
        <title>Draft Genome Sequence of Lactobacillus curieae NBRC 111893 isolated from Koso, a Japanese sugar-Vegetable Fermented Beverage.</title>
        <authorList>
            <person name="Chiou T.Y."/>
            <person name="Oshima K."/>
            <person name="Suda W."/>
            <person name="Hattori M."/>
            <person name="Takahashi T."/>
        </authorList>
    </citation>
    <scope>NUCLEOTIDE SEQUENCE [LARGE SCALE GENOMIC DNA]</scope>
    <source>
        <strain evidence="1 2">NBRC111893</strain>
    </source>
</reference>
<comment type="caution">
    <text evidence="1">The sequence shown here is derived from an EMBL/GenBank/DDBJ whole genome shotgun (WGS) entry which is preliminary data.</text>
</comment>
<evidence type="ECO:0000313" key="2">
    <source>
        <dbReference type="Proteomes" id="UP000286974"/>
    </source>
</evidence>
<dbReference type="RefSeq" id="WP_125008974.1">
    <property type="nucleotide sequence ID" value="NZ_BEXA01000009.1"/>
</dbReference>
<proteinExistence type="predicted"/>
<dbReference type="EMBL" id="BEXA01000009">
    <property type="protein sequence ID" value="GAY74315.1"/>
    <property type="molecule type" value="Genomic_DNA"/>
</dbReference>
<gene>
    <name evidence="1" type="ORF">NBRC111893_2461</name>
</gene>
<dbReference type="Proteomes" id="UP000286974">
    <property type="component" value="Unassembled WGS sequence"/>
</dbReference>
<name>A0A401FPJ5_9LACO</name>
<sequence length="72" mass="8431">MINIQITQAEMYQALDKAYQITKKNDGQFFNHLLTIYVNKFDSTEMHDWVMNKILDDFISTLGDLASQEVNK</sequence>
<protein>
    <submittedName>
        <fullName evidence="1">Uncharacterized protein</fullName>
    </submittedName>
</protein>
<accession>A0A401FPJ5</accession>